<gene>
    <name evidence="2" type="ORF">H9X91_01220</name>
</gene>
<accession>A0ABS2FSI8</accession>
<dbReference type="PROSITE" id="PS51257">
    <property type="entry name" value="PROKAR_LIPOPROTEIN"/>
    <property type="match status" value="1"/>
</dbReference>
<protein>
    <recommendedName>
        <fullName evidence="4">Lipoprotein</fullName>
    </recommendedName>
</protein>
<evidence type="ECO:0000256" key="1">
    <source>
        <dbReference type="SAM" id="SignalP"/>
    </source>
</evidence>
<evidence type="ECO:0000313" key="3">
    <source>
        <dbReference type="Proteomes" id="UP000719500"/>
    </source>
</evidence>
<evidence type="ECO:0000313" key="2">
    <source>
        <dbReference type="EMBL" id="MBM6850056.1"/>
    </source>
</evidence>
<proteinExistence type="predicted"/>
<evidence type="ECO:0008006" key="4">
    <source>
        <dbReference type="Google" id="ProtNLM"/>
    </source>
</evidence>
<comment type="caution">
    <text evidence="2">The sequence shown here is derived from an EMBL/GenBank/DDBJ whole genome shotgun (WGS) entry which is preliminary data.</text>
</comment>
<feature type="chain" id="PRO_5045285322" description="Lipoprotein" evidence="1">
    <location>
        <begin position="34"/>
        <end position="204"/>
    </location>
</feature>
<dbReference type="RefSeq" id="WP_204801695.1">
    <property type="nucleotide sequence ID" value="NZ_JACSNX010000001.1"/>
</dbReference>
<dbReference type="EMBL" id="JACSNX010000001">
    <property type="protein sequence ID" value="MBM6850056.1"/>
    <property type="molecule type" value="Genomic_DNA"/>
</dbReference>
<organism evidence="2 3">
    <name type="scientific">Oscillibacter valericigenes</name>
    <dbReference type="NCBI Taxonomy" id="351091"/>
    <lineage>
        <taxon>Bacteria</taxon>
        <taxon>Bacillati</taxon>
        <taxon>Bacillota</taxon>
        <taxon>Clostridia</taxon>
        <taxon>Eubacteriales</taxon>
        <taxon>Oscillospiraceae</taxon>
        <taxon>Oscillibacter</taxon>
    </lineage>
</organism>
<keyword evidence="3" id="KW-1185">Reference proteome</keyword>
<keyword evidence="1" id="KW-0732">Signal</keyword>
<reference evidence="2 3" key="1">
    <citation type="journal article" date="2021" name="Sci. Rep.">
        <title>The distribution of antibiotic resistance genes in chicken gut microbiota commensals.</title>
        <authorList>
            <person name="Juricova H."/>
            <person name="Matiasovicova J."/>
            <person name="Kubasova T."/>
            <person name="Cejkova D."/>
            <person name="Rychlik I."/>
        </authorList>
    </citation>
    <scope>NUCLEOTIDE SEQUENCE [LARGE SCALE GENOMIC DNA]</scope>
    <source>
        <strain evidence="2 3">An411</strain>
    </source>
</reference>
<sequence>MKENRKRWALLLTCGLLCALLLSGCSGMMQSLADGTDAVLGGLAEGTDRVAGALADMTDAALGAAADATGDSVKDALVGAYGSLMDAAGSWALTPDRSLQGERVRGEDGYTGTYEAGYEDFSGTELLFGGTTLDRAAGSTVEISCSLHIEEGEAAVFLCSGGEDPVVLLSESGDYASTIEVGGRSTYIGVWGEEANGSVSIQID</sequence>
<feature type="signal peptide" evidence="1">
    <location>
        <begin position="1"/>
        <end position="33"/>
    </location>
</feature>
<dbReference type="Proteomes" id="UP000719500">
    <property type="component" value="Unassembled WGS sequence"/>
</dbReference>
<name>A0ABS2FSI8_9FIRM</name>